<sequence>MRAFIMFILMLLLAAADLSNSLKIPCKVQLESGVQYRKIIWYKVSSENSLSGLVMKDLLRNSSVLYRSVDPSLRVGEDLSLLLPEFRERRCETYRCSVWPPVGYRIQESDYSFPQGCQVPSERAPEFSNQVMDEGLGLESSDHVYIFVGVVVLLVCLAGVLLLLCRFALKYQQRPKYTLVPV</sequence>
<accession>A0A8T2LPZ6</accession>
<evidence type="ECO:0000313" key="3">
    <source>
        <dbReference type="EMBL" id="KAG9270881.1"/>
    </source>
</evidence>
<gene>
    <name evidence="3" type="ORF">AMEX_G15887</name>
</gene>
<evidence type="ECO:0000256" key="2">
    <source>
        <dbReference type="SAM" id="SignalP"/>
    </source>
</evidence>
<name>A0A8T2LPZ6_ASTMX</name>
<feature type="chain" id="PRO_5035810261" description="Immunoglobulin V-set domain-containing protein" evidence="2">
    <location>
        <begin position="22"/>
        <end position="182"/>
    </location>
</feature>
<keyword evidence="2" id="KW-0732">Signal</keyword>
<keyword evidence="1" id="KW-0812">Transmembrane</keyword>
<keyword evidence="1" id="KW-1133">Transmembrane helix</keyword>
<keyword evidence="1" id="KW-0472">Membrane</keyword>
<dbReference type="EMBL" id="JAICCE010000012">
    <property type="protein sequence ID" value="KAG9270881.1"/>
    <property type="molecule type" value="Genomic_DNA"/>
</dbReference>
<protein>
    <recommendedName>
        <fullName evidence="5">Immunoglobulin V-set domain-containing protein</fullName>
    </recommendedName>
</protein>
<dbReference type="PANTHER" id="PTHR15193:SF1">
    <property type="entry name" value="CD83 ANTIGEN"/>
    <property type="match status" value="1"/>
</dbReference>
<evidence type="ECO:0000313" key="4">
    <source>
        <dbReference type="Proteomes" id="UP000752171"/>
    </source>
</evidence>
<proteinExistence type="predicted"/>
<organism evidence="3 4">
    <name type="scientific">Astyanax mexicanus</name>
    <name type="common">Blind cave fish</name>
    <name type="synonym">Astyanax fasciatus mexicanus</name>
    <dbReference type="NCBI Taxonomy" id="7994"/>
    <lineage>
        <taxon>Eukaryota</taxon>
        <taxon>Metazoa</taxon>
        <taxon>Chordata</taxon>
        <taxon>Craniata</taxon>
        <taxon>Vertebrata</taxon>
        <taxon>Euteleostomi</taxon>
        <taxon>Actinopterygii</taxon>
        <taxon>Neopterygii</taxon>
        <taxon>Teleostei</taxon>
        <taxon>Ostariophysi</taxon>
        <taxon>Characiformes</taxon>
        <taxon>Characoidei</taxon>
        <taxon>Acestrorhamphidae</taxon>
        <taxon>Acestrorhamphinae</taxon>
        <taxon>Astyanax</taxon>
    </lineage>
</organism>
<dbReference type="PANTHER" id="PTHR15193">
    <property type="entry name" value="CD83 ANTIGEN"/>
    <property type="match status" value="1"/>
</dbReference>
<evidence type="ECO:0008006" key="5">
    <source>
        <dbReference type="Google" id="ProtNLM"/>
    </source>
</evidence>
<dbReference type="AlphaFoldDB" id="A0A8T2LPZ6"/>
<comment type="caution">
    <text evidence="3">The sequence shown here is derived from an EMBL/GenBank/DDBJ whole genome shotgun (WGS) entry which is preliminary data.</text>
</comment>
<reference evidence="3 4" key="1">
    <citation type="submission" date="2021-07" db="EMBL/GenBank/DDBJ databases">
        <authorList>
            <person name="Imarazene B."/>
            <person name="Zahm M."/>
            <person name="Klopp C."/>
            <person name="Cabau C."/>
            <person name="Beille S."/>
            <person name="Jouanno E."/>
            <person name="Castinel A."/>
            <person name="Lluch J."/>
            <person name="Gil L."/>
            <person name="Kuchtly C."/>
            <person name="Lopez Roques C."/>
            <person name="Donnadieu C."/>
            <person name="Parrinello H."/>
            <person name="Journot L."/>
            <person name="Du K."/>
            <person name="Schartl M."/>
            <person name="Retaux S."/>
            <person name="Guiguen Y."/>
        </authorList>
    </citation>
    <scope>NUCLEOTIDE SEQUENCE [LARGE SCALE GENOMIC DNA]</scope>
    <source>
        <strain evidence="3">Pach_M1</strain>
        <tissue evidence="3">Testis</tissue>
    </source>
</reference>
<evidence type="ECO:0000256" key="1">
    <source>
        <dbReference type="SAM" id="Phobius"/>
    </source>
</evidence>
<feature type="transmembrane region" description="Helical" evidence="1">
    <location>
        <begin position="144"/>
        <end position="169"/>
    </location>
</feature>
<dbReference type="Proteomes" id="UP000752171">
    <property type="component" value="Unassembled WGS sequence"/>
</dbReference>
<feature type="signal peptide" evidence="2">
    <location>
        <begin position="1"/>
        <end position="21"/>
    </location>
</feature>